<comment type="caution">
    <text evidence="1">The sequence shown here is derived from an EMBL/GenBank/DDBJ whole genome shotgun (WGS) entry which is preliminary data.</text>
</comment>
<evidence type="ECO:0000313" key="1">
    <source>
        <dbReference type="EMBL" id="GAB1219328.1"/>
    </source>
</evidence>
<protein>
    <recommendedName>
        <fullName evidence="3">Myb family DNA-binding protein, SHAQKYF family protein</fullName>
    </recommendedName>
</protein>
<dbReference type="SUPFAM" id="SSF46689">
    <property type="entry name" value="Homeodomain-like"/>
    <property type="match status" value="1"/>
</dbReference>
<proteinExistence type="predicted"/>
<evidence type="ECO:0008006" key="3">
    <source>
        <dbReference type="Google" id="ProtNLM"/>
    </source>
</evidence>
<reference evidence="1 2" key="1">
    <citation type="journal article" date="2019" name="PLoS Negl. Trop. Dis.">
        <title>Whole genome sequencing of Entamoeba nuttalli reveals mammalian host-related molecular signatures and a novel octapeptide-repeat surface protein.</title>
        <authorList>
            <person name="Tanaka M."/>
            <person name="Makiuchi T."/>
            <person name="Komiyama T."/>
            <person name="Shiina T."/>
            <person name="Osaki K."/>
            <person name="Tachibana H."/>
        </authorList>
    </citation>
    <scope>NUCLEOTIDE SEQUENCE [LARGE SCALE GENOMIC DNA]</scope>
    <source>
        <strain evidence="1 2">P19-061405</strain>
    </source>
</reference>
<gene>
    <name evidence="1" type="ORF">ENUP19_0020G0058</name>
</gene>
<accession>A0ABQ0D8Z5</accession>
<sequence length="133" mass="16118">MTELDSHKAIVAEFNKIWQEQESKWKELFENRQMTTTGDNRYWHDREHIRFLVCIKFLKATKCSGLPVKQIAMYIYTRNGIQVRTHAQKYFKNIRELKPDEEEKVSLLLERDKYLLQNLFSQQKKTHIKKSKL</sequence>
<dbReference type="Gene3D" id="1.10.10.60">
    <property type="entry name" value="Homeodomain-like"/>
    <property type="match status" value="1"/>
</dbReference>
<organism evidence="1 2">
    <name type="scientific">Entamoeba nuttalli</name>
    <dbReference type="NCBI Taxonomy" id="412467"/>
    <lineage>
        <taxon>Eukaryota</taxon>
        <taxon>Amoebozoa</taxon>
        <taxon>Evosea</taxon>
        <taxon>Archamoebae</taxon>
        <taxon>Mastigamoebida</taxon>
        <taxon>Entamoebidae</taxon>
        <taxon>Entamoeba</taxon>
    </lineage>
</organism>
<dbReference type="EMBL" id="BAAFRS010000020">
    <property type="protein sequence ID" value="GAB1219328.1"/>
    <property type="molecule type" value="Genomic_DNA"/>
</dbReference>
<dbReference type="InterPro" id="IPR009057">
    <property type="entry name" value="Homeodomain-like_sf"/>
</dbReference>
<evidence type="ECO:0000313" key="2">
    <source>
        <dbReference type="Proteomes" id="UP001628156"/>
    </source>
</evidence>
<keyword evidence="2" id="KW-1185">Reference proteome</keyword>
<name>A0ABQ0D8Z5_9EUKA</name>
<dbReference type="Proteomes" id="UP001628156">
    <property type="component" value="Unassembled WGS sequence"/>
</dbReference>